<evidence type="ECO:0000256" key="3">
    <source>
        <dbReference type="ARBA" id="ARBA00005336"/>
    </source>
</evidence>
<dbReference type="InterPro" id="IPR026891">
    <property type="entry name" value="Fn3-like"/>
</dbReference>
<evidence type="ECO:0000259" key="10">
    <source>
        <dbReference type="SMART" id="SM01217"/>
    </source>
</evidence>
<gene>
    <name evidence="11" type="ORF">VN97_g2532</name>
</gene>
<keyword evidence="8" id="KW-0326">Glycosidase</keyword>
<evidence type="ECO:0000256" key="1">
    <source>
        <dbReference type="ARBA" id="ARBA00000448"/>
    </source>
</evidence>
<dbReference type="PANTHER" id="PTHR42715:SF27">
    <property type="entry name" value="BETA-GLUCOSIDASE-RELATED"/>
    <property type="match status" value="1"/>
</dbReference>
<comment type="caution">
    <text evidence="11">The sequence shown here is derived from an EMBL/GenBank/DDBJ whole genome shotgun (WGS) entry which is preliminary data.</text>
</comment>
<comment type="similarity">
    <text evidence="3">Belongs to the glycosyl hydrolase 3 family.</text>
</comment>
<dbReference type="PANTHER" id="PTHR42715">
    <property type="entry name" value="BETA-GLUCOSIDASE"/>
    <property type="match status" value="1"/>
</dbReference>
<keyword evidence="6" id="KW-0136">Cellulose degradation</keyword>
<evidence type="ECO:0000256" key="8">
    <source>
        <dbReference type="ARBA" id="ARBA00023295"/>
    </source>
</evidence>
<evidence type="ECO:0000256" key="9">
    <source>
        <dbReference type="ARBA" id="ARBA00023326"/>
    </source>
</evidence>
<protein>
    <recommendedName>
        <fullName evidence="4">beta-glucosidase</fullName>
        <ecNumber evidence="4">3.2.1.21</ecNumber>
    </recommendedName>
</protein>
<dbReference type="Gene3D" id="3.40.50.1700">
    <property type="entry name" value="Glycoside hydrolase family 3 C-terminal domain"/>
    <property type="match status" value="1"/>
</dbReference>
<evidence type="ECO:0000256" key="5">
    <source>
        <dbReference type="ARBA" id="ARBA00022801"/>
    </source>
</evidence>
<dbReference type="SMART" id="SM01217">
    <property type="entry name" value="Fn3_like"/>
    <property type="match status" value="1"/>
</dbReference>
<dbReference type="InterPro" id="IPR036881">
    <property type="entry name" value="Glyco_hydro_3_C_sf"/>
</dbReference>
<comment type="pathway">
    <text evidence="2">Glycan metabolism; cellulose degradation.</text>
</comment>
<dbReference type="InterPro" id="IPR036962">
    <property type="entry name" value="Glyco_hydro_3_N_sf"/>
</dbReference>
<reference evidence="11" key="2">
    <citation type="journal article" date="2016" name="Fungal Biol.">
        <title>Ochratoxin A production by Penicillium thymicola.</title>
        <authorList>
            <person name="Nguyen H.D.T."/>
            <person name="McMullin D.R."/>
            <person name="Ponomareva E."/>
            <person name="Riley R."/>
            <person name="Pomraning K.R."/>
            <person name="Baker S.E."/>
            <person name="Seifert K.A."/>
        </authorList>
    </citation>
    <scope>NUCLEOTIDE SEQUENCE</scope>
    <source>
        <strain evidence="11">DAOM 180753</strain>
    </source>
</reference>
<evidence type="ECO:0000256" key="2">
    <source>
        <dbReference type="ARBA" id="ARBA00004987"/>
    </source>
</evidence>
<proteinExistence type="inferred from homology"/>
<evidence type="ECO:0000313" key="11">
    <source>
        <dbReference type="EMBL" id="KAJ9490745.1"/>
    </source>
</evidence>
<organism evidence="11 12">
    <name type="scientific">Penicillium thymicola</name>
    <dbReference type="NCBI Taxonomy" id="293382"/>
    <lineage>
        <taxon>Eukaryota</taxon>
        <taxon>Fungi</taxon>
        <taxon>Dikarya</taxon>
        <taxon>Ascomycota</taxon>
        <taxon>Pezizomycotina</taxon>
        <taxon>Eurotiomycetes</taxon>
        <taxon>Eurotiomycetidae</taxon>
        <taxon>Eurotiales</taxon>
        <taxon>Aspergillaceae</taxon>
        <taxon>Penicillium</taxon>
    </lineage>
</organism>
<sequence>MSSNGKTGSLQYRDRGIQKIEIETEIQKAVALAKKVDQVILCAGLNSDWESEGYYRSTMDLPPGTDKLIAAVVAANPNTAVIIQSGTPVTMPWLNDVSSLVHPWYGGNETGNAIADVVFGAVNPSGKLPLSFPHRNEDNPAFLNFRSERGSTKYGEGVYIGYRFYEKCKKDVAFPFGHGLSYTTFKLSSISLQKTDEEILITVDVQNTGSVDGAEVVQAYVSQQSPSINRPPKELKGFEKVFLRPHQTETVTVKILTKYAISFWDEHRNAWVQDAGGYIVQVGTSSAENPLSADFEIGQTTWWNGL</sequence>
<name>A0AAI9TPQ5_PENTH</name>
<dbReference type="FunFam" id="2.60.40.10:FF:000495">
    <property type="entry name" value="Periplasmic beta-glucosidase"/>
    <property type="match status" value="1"/>
</dbReference>
<dbReference type="GO" id="GO:0030245">
    <property type="term" value="P:cellulose catabolic process"/>
    <property type="evidence" value="ECO:0007669"/>
    <property type="project" value="UniProtKB-KW"/>
</dbReference>
<feature type="domain" description="Fibronectin type III-like" evidence="10">
    <location>
        <begin position="215"/>
        <end position="286"/>
    </location>
</feature>
<dbReference type="GO" id="GO:0008422">
    <property type="term" value="F:beta-glucosidase activity"/>
    <property type="evidence" value="ECO:0007669"/>
    <property type="project" value="UniProtKB-EC"/>
</dbReference>
<dbReference type="Pfam" id="PF14310">
    <property type="entry name" value="Fn3-like"/>
    <property type="match status" value="1"/>
</dbReference>
<dbReference type="AlphaFoldDB" id="A0AAI9TPQ5"/>
<dbReference type="Gene3D" id="2.60.40.10">
    <property type="entry name" value="Immunoglobulins"/>
    <property type="match status" value="1"/>
</dbReference>
<dbReference type="EC" id="3.2.1.21" evidence="4"/>
<accession>A0AAI9TPQ5</accession>
<keyword evidence="12" id="KW-1185">Reference proteome</keyword>
<dbReference type="InterPro" id="IPR050288">
    <property type="entry name" value="Cellulose_deg_GH3"/>
</dbReference>
<dbReference type="Proteomes" id="UP001227192">
    <property type="component" value="Unassembled WGS sequence"/>
</dbReference>
<dbReference type="SUPFAM" id="SSF52279">
    <property type="entry name" value="Beta-D-glucan exohydrolase, C-terminal domain"/>
    <property type="match status" value="1"/>
</dbReference>
<evidence type="ECO:0000256" key="7">
    <source>
        <dbReference type="ARBA" id="ARBA00023277"/>
    </source>
</evidence>
<dbReference type="Gene3D" id="3.20.20.300">
    <property type="entry name" value="Glycoside hydrolase, family 3, N-terminal domain"/>
    <property type="match status" value="1"/>
</dbReference>
<dbReference type="InterPro" id="IPR013783">
    <property type="entry name" value="Ig-like_fold"/>
</dbReference>
<dbReference type="EMBL" id="LACB01000049">
    <property type="protein sequence ID" value="KAJ9490745.1"/>
    <property type="molecule type" value="Genomic_DNA"/>
</dbReference>
<keyword evidence="5" id="KW-0378">Hydrolase</keyword>
<comment type="catalytic activity">
    <reaction evidence="1">
        <text>Hydrolysis of terminal, non-reducing beta-D-glucosyl residues with release of beta-D-glucose.</text>
        <dbReference type="EC" id="3.2.1.21"/>
    </reaction>
</comment>
<evidence type="ECO:0000313" key="12">
    <source>
        <dbReference type="Proteomes" id="UP001227192"/>
    </source>
</evidence>
<keyword evidence="9" id="KW-0624">Polysaccharide degradation</keyword>
<keyword evidence="7" id="KW-0119">Carbohydrate metabolism</keyword>
<reference evidence="11" key="1">
    <citation type="submission" date="2015-06" db="EMBL/GenBank/DDBJ databases">
        <authorList>
            <person name="Nguyen H."/>
        </authorList>
    </citation>
    <scope>NUCLEOTIDE SEQUENCE</scope>
    <source>
        <strain evidence="11">DAOM 180753</strain>
    </source>
</reference>
<dbReference type="Pfam" id="PF01915">
    <property type="entry name" value="Glyco_hydro_3_C"/>
    <property type="match status" value="1"/>
</dbReference>
<evidence type="ECO:0000256" key="4">
    <source>
        <dbReference type="ARBA" id="ARBA00012744"/>
    </source>
</evidence>
<dbReference type="InterPro" id="IPR002772">
    <property type="entry name" value="Glyco_hydro_3_C"/>
</dbReference>
<evidence type="ECO:0000256" key="6">
    <source>
        <dbReference type="ARBA" id="ARBA00023001"/>
    </source>
</evidence>